<dbReference type="AlphaFoldDB" id="A0A1B6L922"/>
<dbReference type="SUPFAM" id="SSF54373">
    <property type="entry name" value="FAD-linked reductases, C-terminal domain"/>
    <property type="match status" value="1"/>
</dbReference>
<evidence type="ECO:0000313" key="2">
    <source>
        <dbReference type="EMBL" id="JAT20198.1"/>
    </source>
</evidence>
<dbReference type="PANTHER" id="PTHR10742">
    <property type="entry name" value="FLAVIN MONOAMINE OXIDASE"/>
    <property type="match status" value="1"/>
</dbReference>
<organism evidence="2">
    <name type="scientific">Graphocephala atropunctata</name>
    <dbReference type="NCBI Taxonomy" id="36148"/>
    <lineage>
        <taxon>Eukaryota</taxon>
        <taxon>Metazoa</taxon>
        <taxon>Ecdysozoa</taxon>
        <taxon>Arthropoda</taxon>
        <taxon>Hexapoda</taxon>
        <taxon>Insecta</taxon>
        <taxon>Pterygota</taxon>
        <taxon>Neoptera</taxon>
        <taxon>Paraneoptera</taxon>
        <taxon>Hemiptera</taxon>
        <taxon>Auchenorrhyncha</taxon>
        <taxon>Membracoidea</taxon>
        <taxon>Cicadellidae</taxon>
        <taxon>Cicadellinae</taxon>
        <taxon>Cicadellini</taxon>
        <taxon>Graphocephala</taxon>
    </lineage>
</organism>
<dbReference type="Gene3D" id="3.50.50.60">
    <property type="entry name" value="FAD/NAD(P)-binding domain"/>
    <property type="match status" value="1"/>
</dbReference>
<name>A0A1B6L922_9HEMI</name>
<proteinExistence type="predicted"/>
<dbReference type="EMBL" id="GEBQ01019779">
    <property type="protein sequence ID" value="JAT20198.1"/>
    <property type="molecule type" value="Transcribed_RNA"/>
</dbReference>
<sequence>MEMNSCKELRCKENSGDNCYNCFSVVIVGAGMAGLGAAKCLTDAGITDFVILEGQEQAGGRVCSVLMDSSSQRFVELGAQWIHGEGNPVFELAATEQLLSGTTSDEGLGLYLKPDGKQISLTVVQEVAGVVGDILEDCCRFVNETSAPESVGAYLTQKFTQYIKSCNDPLDVQKEKMDLFDWHVRFQTIDNSCTRLSCLSAKAWGEYEYTGGTDYNNFHHGYCSLVDCLLRLLPHGALRTSCHVRHIDYSKQAHVKVLCEDGREYSASHVIVTSSLGYLKENHKTLFHPGLPADIAKAIDTMGFDTINKLFLVYDSAWWPEDFQGIQLIWDCEEKEDADHKSWARCVSGFDVLADMSAVLLGWVGGEGAVAMEELSDSQVSFDCTQVIRRFMDDPHIPLPSTIFRSKWHSNKFVRGGYSHTTAECDRAGCGPETLAQPISSQDCSNGKRPVVLLAGEAVHETHFSTTHGAFLSGTSQAQLVVDYLNSGSA</sequence>
<dbReference type="GO" id="GO:0046592">
    <property type="term" value="F:polyamine oxidase activity"/>
    <property type="evidence" value="ECO:0007669"/>
    <property type="project" value="TreeGrafter"/>
</dbReference>
<dbReference type="PANTHER" id="PTHR10742:SF416">
    <property type="entry name" value="SPERMINE OXIDASE"/>
    <property type="match status" value="1"/>
</dbReference>
<feature type="domain" description="Amine oxidase" evidence="1">
    <location>
        <begin position="32"/>
        <end position="481"/>
    </location>
</feature>
<gene>
    <name evidence="2" type="ORF">g.13231</name>
</gene>
<dbReference type="InterPro" id="IPR036188">
    <property type="entry name" value="FAD/NAD-bd_sf"/>
</dbReference>
<dbReference type="SUPFAM" id="SSF51905">
    <property type="entry name" value="FAD/NAD(P)-binding domain"/>
    <property type="match status" value="1"/>
</dbReference>
<dbReference type="InterPro" id="IPR050281">
    <property type="entry name" value="Flavin_monoamine_oxidase"/>
</dbReference>
<reference evidence="2" key="1">
    <citation type="submission" date="2015-11" db="EMBL/GenBank/DDBJ databases">
        <title>De novo transcriptome assembly of four potential Pierce s Disease insect vectors from Arizona vineyards.</title>
        <authorList>
            <person name="Tassone E.E."/>
        </authorList>
    </citation>
    <scope>NUCLEOTIDE SEQUENCE</scope>
</reference>
<protein>
    <recommendedName>
        <fullName evidence="1">Amine oxidase domain-containing protein</fullName>
    </recommendedName>
</protein>
<accession>A0A1B6L922</accession>
<dbReference type="Pfam" id="PF01593">
    <property type="entry name" value="Amino_oxidase"/>
    <property type="match status" value="1"/>
</dbReference>
<dbReference type="InterPro" id="IPR002937">
    <property type="entry name" value="Amino_oxidase"/>
</dbReference>
<dbReference type="Gene3D" id="3.90.660.10">
    <property type="match status" value="1"/>
</dbReference>
<evidence type="ECO:0000259" key="1">
    <source>
        <dbReference type="Pfam" id="PF01593"/>
    </source>
</evidence>